<evidence type="ECO:0000256" key="17">
    <source>
        <dbReference type="ARBA" id="ARBA00023242"/>
    </source>
</evidence>
<evidence type="ECO:0000256" key="5">
    <source>
        <dbReference type="ARBA" id="ARBA00005175"/>
    </source>
</evidence>
<keyword evidence="27" id="KW-1185">Reference proteome</keyword>
<evidence type="ECO:0000256" key="11">
    <source>
        <dbReference type="ARBA" id="ARBA00022741"/>
    </source>
</evidence>
<comment type="similarity">
    <text evidence="6 24">Belongs to the eukaryotic diacylglycerol kinase family.</text>
</comment>
<comment type="pathway">
    <text evidence="5">Lipid metabolism; glycerolipid metabolism.</text>
</comment>
<accession>A0AAD9L3M7</accession>
<dbReference type="Gene3D" id="1.25.40.20">
    <property type="entry name" value="Ankyrin repeat-containing domain"/>
    <property type="match status" value="1"/>
</dbReference>
<keyword evidence="13 24" id="KW-0067">ATP-binding</keyword>
<evidence type="ECO:0000256" key="20">
    <source>
        <dbReference type="ARBA" id="ARBA00023400"/>
    </source>
</evidence>
<dbReference type="Gene3D" id="3.40.50.10330">
    <property type="entry name" value="Probable inorganic polyphosphate/atp-NAD kinase, domain 1"/>
    <property type="match status" value="1"/>
</dbReference>
<evidence type="ECO:0000256" key="24">
    <source>
        <dbReference type="RuleBase" id="RU361128"/>
    </source>
</evidence>
<evidence type="ECO:0000256" key="15">
    <source>
        <dbReference type="ARBA" id="ARBA00023098"/>
    </source>
</evidence>
<dbReference type="PANTHER" id="PTHR11255:SF80">
    <property type="entry name" value="EYE-SPECIFIC DIACYLGLYCEROL KINASE"/>
    <property type="match status" value="1"/>
</dbReference>
<evidence type="ECO:0000256" key="21">
    <source>
        <dbReference type="ARBA" id="ARBA00023411"/>
    </source>
</evidence>
<comment type="catalytic activity">
    <reaction evidence="20">
        <text>1-octadecanoyl-2-(5Z,8Z,11Z,14Z-eicosatetraenoyl)-sn-glycerol + ATP = 1-octadecanoyl-2-(5Z,8Z,11Z,14Z-eicosatetraenoyl)-sn-glycero-3-phosphate + ADP + H(+)</text>
        <dbReference type="Rhea" id="RHEA:40323"/>
        <dbReference type="ChEBI" id="CHEBI:15378"/>
        <dbReference type="ChEBI" id="CHEBI:30616"/>
        <dbReference type="ChEBI" id="CHEBI:75728"/>
        <dbReference type="ChEBI" id="CHEBI:77091"/>
        <dbReference type="ChEBI" id="CHEBI:456216"/>
    </reaction>
    <physiologicalReaction direction="left-to-right" evidence="20">
        <dbReference type="Rhea" id="RHEA:40324"/>
    </physiologicalReaction>
</comment>
<dbReference type="GO" id="GO:0005634">
    <property type="term" value="C:nucleus"/>
    <property type="evidence" value="ECO:0007669"/>
    <property type="project" value="UniProtKB-SubCell"/>
</dbReference>
<dbReference type="GO" id="GO:0005829">
    <property type="term" value="C:cytosol"/>
    <property type="evidence" value="ECO:0007669"/>
    <property type="project" value="UniProtKB-SubCell"/>
</dbReference>
<dbReference type="InterPro" id="IPR017438">
    <property type="entry name" value="ATP-NAD_kinase_N"/>
</dbReference>
<evidence type="ECO:0000256" key="6">
    <source>
        <dbReference type="ARBA" id="ARBA00009280"/>
    </source>
</evidence>
<comment type="catalytic activity">
    <reaction evidence="21">
        <text>a 1,2-diacyl-sn-glycerol + ATP = a 1,2-diacyl-sn-glycero-3-phosphate + ADP + H(+)</text>
        <dbReference type="Rhea" id="RHEA:10272"/>
        <dbReference type="ChEBI" id="CHEBI:15378"/>
        <dbReference type="ChEBI" id="CHEBI:17815"/>
        <dbReference type="ChEBI" id="CHEBI:30616"/>
        <dbReference type="ChEBI" id="CHEBI:58608"/>
        <dbReference type="ChEBI" id="CHEBI:456216"/>
        <dbReference type="EC" id="2.7.1.107"/>
    </reaction>
    <physiologicalReaction direction="left-to-right" evidence="21">
        <dbReference type="Rhea" id="RHEA:10273"/>
    </physiologicalReaction>
</comment>
<feature type="domain" description="DAGKc" evidence="25">
    <location>
        <begin position="52"/>
        <end position="186"/>
    </location>
</feature>
<keyword evidence="12 24" id="KW-0418">Kinase</keyword>
<dbReference type="PROSITE" id="PS50088">
    <property type="entry name" value="ANK_REPEAT"/>
    <property type="match status" value="1"/>
</dbReference>
<evidence type="ECO:0000256" key="2">
    <source>
        <dbReference type="ARBA" id="ARBA00004236"/>
    </source>
</evidence>
<dbReference type="PROSITE" id="PS50146">
    <property type="entry name" value="DAGK"/>
    <property type="match status" value="1"/>
</dbReference>
<dbReference type="SUPFAM" id="SSF48403">
    <property type="entry name" value="Ankyrin repeat"/>
    <property type="match status" value="1"/>
</dbReference>
<evidence type="ECO:0000256" key="23">
    <source>
        <dbReference type="PROSITE-ProRule" id="PRU00023"/>
    </source>
</evidence>
<keyword evidence="18" id="KW-0966">Cell projection</keyword>
<comment type="caution">
    <text evidence="26">The sequence shown here is derived from an EMBL/GenBank/DDBJ whole genome shotgun (WGS) entry which is preliminary data.</text>
</comment>
<evidence type="ECO:0000256" key="14">
    <source>
        <dbReference type="ARBA" id="ARBA00023043"/>
    </source>
</evidence>
<comment type="pathway">
    <text evidence="22">Glycerolipid metabolism.</text>
</comment>
<dbReference type="Pfam" id="PF23578">
    <property type="entry name" value="DGKI"/>
    <property type="match status" value="1"/>
</dbReference>
<feature type="repeat" description="ANK" evidence="23">
    <location>
        <begin position="646"/>
        <end position="669"/>
    </location>
</feature>
<dbReference type="Pfam" id="PF00609">
    <property type="entry name" value="DAGK_acc"/>
    <property type="match status" value="1"/>
</dbReference>
<dbReference type="Pfam" id="PF00781">
    <property type="entry name" value="DAGK_cat"/>
    <property type="match status" value="1"/>
</dbReference>
<dbReference type="InterPro" id="IPR001206">
    <property type="entry name" value="Diacylglycerol_kinase_cat_dom"/>
</dbReference>
<keyword evidence="11 24" id="KW-0547">Nucleotide-binding</keyword>
<evidence type="ECO:0000256" key="10">
    <source>
        <dbReference type="ARBA" id="ARBA00022737"/>
    </source>
</evidence>
<dbReference type="SUPFAM" id="SSF111331">
    <property type="entry name" value="NAD kinase/diacylglycerol kinase-like"/>
    <property type="match status" value="1"/>
</dbReference>
<evidence type="ECO:0000256" key="13">
    <source>
        <dbReference type="ARBA" id="ARBA00022840"/>
    </source>
</evidence>
<dbReference type="InterPro" id="IPR002110">
    <property type="entry name" value="Ankyrin_rpt"/>
</dbReference>
<dbReference type="GO" id="GO:0042995">
    <property type="term" value="C:cell projection"/>
    <property type="evidence" value="ECO:0007669"/>
    <property type="project" value="UniProtKB-SubCell"/>
</dbReference>
<evidence type="ECO:0000256" key="22">
    <source>
        <dbReference type="ARBA" id="ARBA00060536"/>
    </source>
</evidence>
<evidence type="ECO:0000313" key="27">
    <source>
        <dbReference type="Proteomes" id="UP001209878"/>
    </source>
</evidence>
<dbReference type="InterPro" id="IPR037607">
    <property type="entry name" value="DGK"/>
</dbReference>
<dbReference type="GO" id="GO:0004143">
    <property type="term" value="F:ATP-dependent diacylglycerol kinase activity"/>
    <property type="evidence" value="ECO:0007669"/>
    <property type="project" value="UniProtKB-EC"/>
</dbReference>
<keyword evidence="8" id="KW-0963">Cytoplasm</keyword>
<dbReference type="InterPro" id="IPR000756">
    <property type="entry name" value="Diacylglycerol_kin_accessory"/>
</dbReference>
<evidence type="ECO:0000256" key="3">
    <source>
        <dbReference type="ARBA" id="ARBA00004316"/>
    </source>
</evidence>
<evidence type="ECO:0000256" key="18">
    <source>
        <dbReference type="ARBA" id="ARBA00023273"/>
    </source>
</evidence>
<dbReference type="InterPro" id="IPR056383">
    <property type="entry name" value="DGKI-like_dom"/>
</dbReference>
<evidence type="ECO:0000259" key="25">
    <source>
        <dbReference type="PROSITE" id="PS50146"/>
    </source>
</evidence>
<evidence type="ECO:0000256" key="4">
    <source>
        <dbReference type="ARBA" id="ARBA00004514"/>
    </source>
</evidence>
<dbReference type="GO" id="GO:0005886">
    <property type="term" value="C:plasma membrane"/>
    <property type="evidence" value="ECO:0007669"/>
    <property type="project" value="UniProtKB-SubCell"/>
</dbReference>
<keyword evidence="10" id="KW-0677">Repeat</keyword>
<dbReference type="GO" id="GO:0005524">
    <property type="term" value="F:ATP binding"/>
    <property type="evidence" value="ECO:0007669"/>
    <property type="project" value="UniProtKB-KW"/>
</dbReference>
<dbReference type="EMBL" id="JAODUO010000363">
    <property type="protein sequence ID" value="KAK2182210.1"/>
    <property type="molecule type" value="Genomic_DNA"/>
</dbReference>
<dbReference type="InterPro" id="IPR036770">
    <property type="entry name" value="Ankyrin_rpt-contain_sf"/>
</dbReference>
<evidence type="ECO:0000256" key="9">
    <source>
        <dbReference type="ARBA" id="ARBA00022679"/>
    </source>
</evidence>
<dbReference type="SMART" id="SM00248">
    <property type="entry name" value="ANK"/>
    <property type="match status" value="2"/>
</dbReference>
<gene>
    <name evidence="26" type="ORF">NP493_363g02002</name>
</gene>
<evidence type="ECO:0000313" key="26">
    <source>
        <dbReference type="EMBL" id="KAK2182210.1"/>
    </source>
</evidence>
<dbReference type="EC" id="2.7.1.107" evidence="24"/>
<evidence type="ECO:0000256" key="16">
    <source>
        <dbReference type="ARBA" id="ARBA00023136"/>
    </source>
</evidence>
<name>A0AAD9L3M7_RIDPI</name>
<keyword evidence="17" id="KW-0539">Nucleus</keyword>
<dbReference type="SMART" id="SM00045">
    <property type="entry name" value="DAGKa"/>
    <property type="match status" value="1"/>
</dbReference>
<dbReference type="FunFam" id="2.60.200.40:FF:000002">
    <property type="entry name" value="Diacylglycerol kinase"/>
    <property type="match status" value="1"/>
</dbReference>
<dbReference type="SMART" id="SM00046">
    <property type="entry name" value="DAGKc"/>
    <property type="match status" value="1"/>
</dbReference>
<evidence type="ECO:0000256" key="12">
    <source>
        <dbReference type="ARBA" id="ARBA00022777"/>
    </source>
</evidence>
<reference evidence="26" key="1">
    <citation type="journal article" date="2023" name="Mol. Biol. Evol.">
        <title>Third-Generation Sequencing Reveals the Adaptive Role of the Epigenome in Three Deep-Sea Polychaetes.</title>
        <authorList>
            <person name="Perez M."/>
            <person name="Aroh O."/>
            <person name="Sun Y."/>
            <person name="Lan Y."/>
            <person name="Juniper S.K."/>
            <person name="Young C.R."/>
            <person name="Angers B."/>
            <person name="Qian P.Y."/>
        </authorList>
    </citation>
    <scope>NUCLEOTIDE SEQUENCE</scope>
    <source>
        <strain evidence="26">R07B-5</strain>
    </source>
</reference>
<dbReference type="Proteomes" id="UP001209878">
    <property type="component" value="Unassembled WGS sequence"/>
</dbReference>
<keyword evidence="15" id="KW-0443">Lipid metabolism</keyword>
<dbReference type="Gene3D" id="2.60.200.40">
    <property type="match status" value="1"/>
</dbReference>
<sequence>MMQQIEETCTLGVHAGIIIPPSWIIKLPRKVGRVKRKSTDHKPFIIKPIPSPHMKPLLVFINPKSGGNQGAKLLHKFQWLLNPRQVFDLSQGGPVMALELFKKVPNLRILACGGDGTAGWILSTIDALGITPTPPMAVLPLGTGNDLARTLNWGGGYTDEPISKILCSVEEGPVVELDRYFYFTFTCLTFPRWNMKCEPNPQTEQDALEQEAGEKKLPLEIMNNYFSLGADANVTLEFHESREANPEKFNSRFKNKMFYAGAGGKDLLKRSWKNLADHITIECDGKDLTTKIKELKVHCLVFLNIPRYAAGTQPWGTPNVNNTTFEPQKHDDGLLEVIGFTMTALVGGHGLRLAQCQTVRLTTTKTIPMQVDGEPCKLAPSVVSISLRNRANVIKKPKHRGSVAIGIDSTTTAQEVDIRLISMTDYEALHYDKEKLKEASKPLNVHVETGCELEQVRSYLNRLKETQKPPAGLVQNLSTNWCFVDSTTAERFFRIDRAQENIHYVTDITSEDLYILDTDLKGSFLQNGCDQDTHPTPETSNATPHLTTPSAVIIQECEDPQEFRATYNMPITPPRSPGSEAETPHCILSTTQPCCVELSPIIFIEDAKEKSVYLNVLVSSCLTEPCFVQVKELHAMGASLMSVDENGMTALHHAAKLGSLDVVEYLIKNAPRELLDMIDREHGETALLKAACSQRRQICGVLVKAGASASKTDHKVLQILLLSLLILSITHQFRK</sequence>
<keyword evidence="7" id="KW-1003">Cell membrane</keyword>
<protein>
    <recommendedName>
        <fullName evidence="24">Diacylglycerol kinase</fullName>
        <shortName evidence="24">DAG kinase</shortName>
        <ecNumber evidence="24">2.7.1.107</ecNumber>
    </recommendedName>
</protein>
<proteinExistence type="inferred from homology"/>
<keyword evidence="14 23" id="KW-0040">ANK repeat</keyword>
<dbReference type="GO" id="GO:0007200">
    <property type="term" value="P:phospholipase C-activating G protein-coupled receptor signaling pathway"/>
    <property type="evidence" value="ECO:0007669"/>
    <property type="project" value="InterPro"/>
</dbReference>
<comment type="subcellular location">
    <subcellularLocation>
        <location evidence="2">Cell membrane</location>
    </subcellularLocation>
    <subcellularLocation>
        <location evidence="3">Cell projection</location>
    </subcellularLocation>
    <subcellularLocation>
        <location evidence="4">Cytoplasm</location>
        <location evidence="4">Cytosol</location>
    </subcellularLocation>
    <subcellularLocation>
        <location evidence="1">Nucleus</location>
    </subcellularLocation>
</comment>
<dbReference type="FunFam" id="3.40.50.10330:FF:000002">
    <property type="entry name" value="Diacylglycerol kinase"/>
    <property type="match status" value="1"/>
</dbReference>
<dbReference type="PROSITE" id="PS50297">
    <property type="entry name" value="ANK_REP_REGION"/>
    <property type="match status" value="1"/>
</dbReference>
<keyword evidence="16" id="KW-0472">Membrane</keyword>
<dbReference type="Pfam" id="PF12796">
    <property type="entry name" value="Ank_2"/>
    <property type="match status" value="1"/>
</dbReference>
<evidence type="ECO:0000256" key="1">
    <source>
        <dbReference type="ARBA" id="ARBA00004123"/>
    </source>
</evidence>
<dbReference type="PANTHER" id="PTHR11255">
    <property type="entry name" value="DIACYLGLYCEROL KINASE"/>
    <property type="match status" value="1"/>
</dbReference>
<evidence type="ECO:0000256" key="8">
    <source>
        <dbReference type="ARBA" id="ARBA00022490"/>
    </source>
</evidence>
<dbReference type="AlphaFoldDB" id="A0AAD9L3M7"/>
<evidence type="ECO:0000256" key="7">
    <source>
        <dbReference type="ARBA" id="ARBA00022475"/>
    </source>
</evidence>
<comment type="catalytic activity">
    <reaction evidence="19">
        <text>1,2-di-(9Z-octadecenoyl)-sn-glycerol + ATP = 1,2-di-(9Z-octadecenoyl)-sn-glycero-3-phosphate + ADP + H(+)</text>
        <dbReference type="Rhea" id="RHEA:40327"/>
        <dbReference type="ChEBI" id="CHEBI:15378"/>
        <dbReference type="ChEBI" id="CHEBI:30616"/>
        <dbReference type="ChEBI" id="CHEBI:52333"/>
        <dbReference type="ChEBI" id="CHEBI:74546"/>
        <dbReference type="ChEBI" id="CHEBI:456216"/>
    </reaction>
    <physiologicalReaction direction="left-to-right" evidence="19">
        <dbReference type="Rhea" id="RHEA:40328"/>
    </physiologicalReaction>
</comment>
<dbReference type="InterPro" id="IPR016064">
    <property type="entry name" value="NAD/diacylglycerol_kinase_sf"/>
</dbReference>
<keyword evidence="9 24" id="KW-0808">Transferase</keyword>
<dbReference type="GO" id="GO:0006629">
    <property type="term" value="P:lipid metabolic process"/>
    <property type="evidence" value="ECO:0007669"/>
    <property type="project" value="UniProtKB-KW"/>
</dbReference>
<organism evidence="26 27">
    <name type="scientific">Ridgeia piscesae</name>
    <name type="common">Tubeworm</name>
    <dbReference type="NCBI Taxonomy" id="27915"/>
    <lineage>
        <taxon>Eukaryota</taxon>
        <taxon>Metazoa</taxon>
        <taxon>Spiralia</taxon>
        <taxon>Lophotrochozoa</taxon>
        <taxon>Annelida</taxon>
        <taxon>Polychaeta</taxon>
        <taxon>Sedentaria</taxon>
        <taxon>Canalipalpata</taxon>
        <taxon>Sabellida</taxon>
        <taxon>Siboglinidae</taxon>
        <taxon>Ridgeia</taxon>
    </lineage>
</organism>
<evidence type="ECO:0000256" key="19">
    <source>
        <dbReference type="ARBA" id="ARBA00023371"/>
    </source>
</evidence>